<keyword evidence="2" id="KW-0732">Signal</keyword>
<accession>A0A3A6QDG2</accession>
<evidence type="ECO:0000313" key="3">
    <source>
        <dbReference type="EMBL" id="RJX65839.1"/>
    </source>
</evidence>
<evidence type="ECO:0000313" key="4">
    <source>
        <dbReference type="Proteomes" id="UP000273252"/>
    </source>
</evidence>
<feature type="chain" id="PRO_5017277653" evidence="2">
    <location>
        <begin position="22"/>
        <end position="94"/>
    </location>
</feature>
<keyword evidence="1" id="KW-0472">Membrane</keyword>
<name>A0A3A6QDG2_9VIBR</name>
<dbReference type="AlphaFoldDB" id="A0A3A6QDG2"/>
<organism evidence="3 4">
    <name type="scientific">Vibrio sinensis</name>
    <dbReference type="NCBI Taxonomy" id="2302434"/>
    <lineage>
        <taxon>Bacteria</taxon>
        <taxon>Pseudomonadati</taxon>
        <taxon>Pseudomonadota</taxon>
        <taxon>Gammaproteobacteria</taxon>
        <taxon>Vibrionales</taxon>
        <taxon>Vibrionaceae</taxon>
        <taxon>Vibrio</taxon>
    </lineage>
</organism>
<sequence length="94" mass="9931">MNKRALIAALLFATCSTPLLASGGLAPATDAINDFRVWFYGFLGTGSLAYIAYNCAMAMAEKQQWNDVMMSVGKTAGAGGSVVAADWAWRIFGS</sequence>
<gene>
    <name evidence="3" type="ORF">DZ860_20990</name>
</gene>
<feature type="transmembrane region" description="Helical" evidence="1">
    <location>
        <begin position="37"/>
        <end position="60"/>
    </location>
</feature>
<protein>
    <submittedName>
        <fullName evidence="3">Conjugal transfer protein</fullName>
    </submittedName>
</protein>
<dbReference type="Proteomes" id="UP000273252">
    <property type="component" value="Unassembled WGS sequence"/>
</dbReference>
<dbReference type="EMBL" id="QVMU01000031">
    <property type="protein sequence ID" value="RJX65839.1"/>
    <property type="molecule type" value="Genomic_DNA"/>
</dbReference>
<keyword evidence="1" id="KW-1133">Transmembrane helix</keyword>
<proteinExistence type="predicted"/>
<dbReference type="OrthoDB" id="6638173at2"/>
<evidence type="ECO:0000256" key="2">
    <source>
        <dbReference type="SAM" id="SignalP"/>
    </source>
</evidence>
<comment type="caution">
    <text evidence="3">The sequence shown here is derived from an EMBL/GenBank/DDBJ whole genome shotgun (WGS) entry which is preliminary data.</text>
</comment>
<evidence type="ECO:0000256" key="1">
    <source>
        <dbReference type="SAM" id="Phobius"/>
    </source>
</evidence>
<keyword evidence="4" id="KW-1185">Reference proteome</keyword>
<dbReference type="RefSeq" id="WP_120034939.1">
    <property type="nucleotide sequence ID" value="NZ_QVMU01000031.1"/>
</dbReference>
<keyword evidence="1" id="KW-0812">Transmembrane</keyword>
<reference evidence="3 4" key="1">
    <citation type="submission" date="2018-08" db="EMBL/GenBank/DDBJ databases">
        <title>Vibrio isolated from the Eastern China Marginal Seas.</title>
        <authorList>
            <person name="Li Y."/>
        </authorList>
    </citation>
    <scope>NUCLEOTIDE SEQUENCE [LARGE SCALE GENOMIC DNA]</scope>
    <source>
        <strain evidence="3 4">BEI233</strain>
    </source>
</reference>
<feature type="signal peptide" evidence="2">
    <location>
        <begin position="1"/>
        <end position="21"/>
    </location>
</feature>